<evidence type="ECO:0000256" key="1">
    <source>
        <dbReference type="SAM" id="MobiDB-lite"/>
    </source>
</evidence>
<dbReference type="Proteomes" id="UP001209878">
    <property type="component" value="Unassembled WGS sequence"/>
</dbReference>
<proteinExistence type="predicted"/>
<comment type="caution">
    <text evidence="2">The sequence shown here is derived from an EMBL/GenBank/DDBJ whole genome shotgun (WGS) entry which is preliminary data.</text>
</comment>
<keyword evidence="3" id="KW-1185">Reference proteome</keyword>
<gene>
    <name evidence="2" type="ORF">NP493_258g06060</name>
</gene>
<dbReference type="AlphaFoldDB" id="A0AAD9UCT5"/>
<reference evidence="2" key="1">
    <citation type="journal article" date="2023" name="Mol. Biol. Evol.">
        <title>Third-Generation Sequencing Reveals the Adaptive Role of the Epigenome in Three Deep-Sea Polychaetes.</title>
        <authorList>
            <person name="Perez M."/>
            <person name="Aroh O."/>
            <person name="Sun Y."/>
            <person name="Lan Y."/>
            <person name="Juniper S.K."/>
            <person name="Young C.R."/>
            <person name="Angers B."/>
            <person name="Qian P.Y."/>
        </authorList>
    </citation>
    <scope>NUCLEOTIDE SEQUENCE</scope>
    <source>
        <strain evidence="2">R07B-5</strain>
    </source>
</reference>
<name>A0AAD9UCT5_RIDPI</name>
<organism evidence="2 3">
    <name type="scientific">Ridgeia piscesae</name>
    <name type="common">Tubeworm</name>
    <dbReference type="NCBI Taxonomy" id="27915"/>
    <lineage>
        <taxon>Eukaryota</taxon>
        <taxon>Metazoa</taxon>
        <taxon>Spiralia</taxon>
        <taxon>Lophotrochozoa</taxon>
        <taxon>Annelida</taxon>
        <taxon>Polychaeta</taxon>
        <taxon>Sedentaria</taxon>
        <taxon>Canalipalpata</taxon>
        <taxon>Sabellida</taxon>
        <taxon>Siboglinidae</taxon>
        <taxon>Ridgeia</taxon>
    </lineage>
</organism>
<sequence length="388" mass="43765">MSADSATGERSEVNTRCRVTRSSGGAAENIQNHSRLRKDNIKTHKKTDKYIKDDTIEVKSSRCKVNCLKDPVTRATKLKQIFEQPCVLVNKLDDFSSGCTPFRKVVEKRSKRKQTEVAPRPAKKPCLEKLSLVQDEQKASQTKRLESDCGMNDAVKATSDVCDNKSAGNVTVNPVKSCVYTEGSGSGEIVVDLSGFKYPGRKRMMCESTGTSHRDTLSEKTCKLQVNKKTSDEHRTDCKKLCETTDYDNASTTSHERVELMHRENGMNVKMTEGVNGTAGDEELAASLQRREDEKIMEEQLTVSKFIFCDICQKQLNHLSVQRRHLHVNSCTEQVRIKCLSIRLNVCQNTHTFFLLNFVPVQTHFYPSKTTFNTSLCDASLYQFILHG</sequence>
<accession>A0AAD9UCT5</accession>
<protein>
    <submittedName>
        <fullName evidence="2">Uncharacterized protein</fullName>
    </submittedName>
</protein>
<evidence type="ECO:0000313" key="2">
    <source>
        <dbReference type="EMBL" id="KAK2184624.1"/>
    </source>
</evidence>
<dbReference type="EMBL" id="JAODUO010000259">
    <property type="protein sequence ID" value="KAK2184624.1"/>
    <property type="molecule type" value="Genomic_DNA"/>
</dbReference>
<evidence type="ECO:0000313" key="3">
    <source>
        <dbReference type="Proteomes" id="UP001209878"/>
    </source>
</evidence>
<feature type="region of interest" description="Disordered" evidence="1">
    <location>
        <begin position="1"/>
        <end position="43"/>
    </location>
</feature>